<dbReference type="SUPFAM" id="SSF51735">
    <property type="entry name" value="NAD(P)-binding Rossmann-fold domains"/>
    <property type="match status" value="1"/>
</dbReference>
<sequence length="85" mass="9548">MEKSGFRVGRDFYLAYSPERISPGNKKYRIGNTPKVVGGVTEKCSYLAKTLYEQVIDHQIHVVSSPGVAEMEKLLENVFRSVNIA</sequence>
<reference evidence="2" key="1">
    <citation type="journal article" date="2014" name="Front. Microbiol.">
        <title>High frequency of phylogenetically diverse reductive dehalogenase-homologous genes in deep subseafloor sedimentary metagenomes.</title>
        <authorList>
            <person name="Kawai M."/>
            <person name="Futagami T."/>
            <person name="Toyoda A."/>
            <person name="Takaki Y."/>
            <person name="Nishi S."/>
            <person name="Hori S."/>
            <person name="Arai W."/>
            <person name="Tsubouchi T."/>
            <person name="Morono Y."/>
            <person name="Uchiyama I."/>
            <person name="Ito T."/>
            <person name="Fujiyama A."/>
            <person name="Inagaki F."/>
            <person name="Takami H."/>
        </authorList>
    </citation>
    <scope>NUCLEOTIDE SEQUENCE</scope>
    <source>
        <strain evidence="2">Expedition CK06-06</strain>
    </source>
</reference>
<organism evidence="2">
    <name type="scientific">marine sediment metagenome</name>
    <dbReference type="NCBI Taxonomy" id="412755"/>
    <lineage>
        <taxon>unclassified sequences</taxon>
        <taxon>metagenomes</taxon>
        <taxon>ecological metagenomes</taxon>
    </lineage>
</organism>
<proteinExistence type="predicted"/>
<dbReference type="GO" id="GO:0016628">
    <property type="term" value="F:oxidoreductase activity, acting on the CH-CH group of donors, NAD or NADP as acceptor"/>
    <property type="evidence" value="ECO:0007669"/>
    <property type="project" value="InterPro"/>
</dbReference>
<dbReference type="Pfam" id="PF03721">
    <property type="entry name" value="UDPG_MGDP_dh_N"/>
    <property type="match status" value="1"/>
</dbReference>
<gene>
    <name evidence="2" type="ORF">S12H4_56067</name>
</gene>
<feature type="domain" description="UDP-glucose/GDP-mannose dehydrogenase N-terminal" evidence="1">
    <location>
        <begin position="3"/>
        <end position="46"/>
    </location>
</feature>
<dbReference type="EMBL" id="BARW01036045">
    <property type="protein sequence ID" value="GAJ24334.1"/>
    <property type="molecule type" value="Genomic_DNA"/>
</dbReference>
<dbReference type="GO" id="GO:0016616">
    <property type="term" value="F:oxidoreductase activity, acting on the CH-OH group of donors, NAD or NADP as acceptor"/>
    <property type="evidence" value="ECO:0007669"/>
    <property type="project" value="InterPro"/>
</dbReference>
<dbReference type="PIRSF" id="PIRSF500136">
    <property type="entry name" value="UDP_ManNAc_DH"/>
    <property type="match status" value="1"/>
</dbReference>
<dbReference type="InterPro" id="IPR028359">
    <property type="entry name" value="UDP_ManNAc/GlcNAc_DH"/>
</dbReference>
<accession>X1V3Q9</accession>
<dbReference type="InterPro" id="IPR001732">
    <property type="entry name" value="UDP-Glc/GDP-Man_DH_N"/>
</dbReference>
<dbReference type="Gene3D" id="3.40.50.720">
    <property type="entry name" value="NAD(P)-binding Rossmann-like Domain"/>
    <property type="match status" value="1"/>
</dbReference>
<dbReference type="AlphaFoldDB" id="X1V3Q9"/>
<dbReference type="GO" id="GO:0051287">
    <property type="term" value="F:NAD binding"/>
    <property type="evidence" value="ECO:0007669"/>
    <property type="project" value="InterPro"/>
</dbReference>
<dbReference type="InterPro" id="IPR017476">
    <property type="entry name" value="UDP-Glc/GDP-Man"/>
</dbReference>
<dbReference type="InterPro" id="IPR036291">
    <property type="entry name" value="NAD(P)-bd_dom_sf"/>
</dbReference>
<dbReference type="PANTHER" id="PTHR43491:SF1">
    <property type="entry name" value="UDP-N-ACETYL-D-MANNOSAMINE DEHYDROGENASE"/>
    <property type="match status" value="1"/>
</dbReference>
<feature type="non-terminal residue" evidence="2">
    <location>
        <position position="85"/>
    </location>
</feature>
<protein>
    <recommendedName>
        <fullName evidence="1">UDP-glucose/GDP-mannose dehydrogenase N-terminal domain-containing protein</fullName>
    </recommendedName>
</protein>
<name>X1V3Q9_9ZZZZ</name>
<evidence type="ECO:0000259" key="1">
    <source>
        <dbReference type="Pfam" id="PF03721"/>
    </source>
</evidence>
<dbReference type="GO" id="GO:0000271">
    <property type="term" value="P:polysaccharide biosynthetic process"/>
    <property type="evidence" value="ECO:0007669"/>
    <property type="project" value="InterPro"/>
</dbReference>
<comment type="caution">
    <text evidence="2">The sequence shown here is derived from an EMBL/GenBank/DDBJ whole genome shotgun (WGS) entry which is preliminary data.</text>
</comment>
<evidence type="ECO:0000313" key="2">
    <source>
        <dbReference type="EMBL" id="GAJ24334.1"/>
    </source>
</evidence>
<dbReference type="PANTHER" id="PTHR43491">
    <property type="entry name" value="UDP-N-ACETYL-D-MANNOSAMINE DEHYDROGENASE"/>
    <property type="match status" value="1"/>
</dbReference>
<dbReference type="PIRSF" id="PIRSF000124">
    <property type="entry name" value="UDPglc_GDPman_dh"/>
    <property type="match status" value="1"/>
</dbReference>